<keyword evidence="3 5" id="KW-1133">Transmembrane helix</keyword>
<dbReference type="Proteomes" id="UP000231358">
    <property type="component" value="Unassembled WGS sequence"/>
</dbReference>
<dbReference type="GO" id="GO:0016020">
    <property type="term" value="C:membrane"/>
    <property type="evidence" value="ECO:0007669"/>
    <property type="project" value="UniProtKB-SubCell"/>
</dbReference>
<dbReference type="PANTHER" id="PTHR47260:SF2">
    <property type="entry name" value="THIOESTERASE DOMAIN-CONTAINING PROTEIN-RELATED"/>
    <property type="match status" value="1"/>
</dbReference>
<keyword evidence="2 5" id="KW-0812">Transmembrane</keyword>
<dbReference type="CDD" id="cd03443">
    <property type="entry name" value="PaaI_thioesterase"/>
    <property type="match status" value="1"/>
</dbReference>
<feature type="transmembrane region" description="Helical" evidence="5">
    <location>
        <begin position="443"/>
        <end position="464"/>
    </location>
</feature>
<evidence type="ECO:0000259" key="6">
    <source>
        <dbReference type="Pfam" id="PF01490"/>
    </source>
</evidence>
<dbReference type="InterPro" id="IPR052061">
    <property type="entry name" value="PTE-AB_protein"/>
</dbReference>
<comment type="caution">
    <text evidence="8">The sequence shown here is derived from an EMBL/GenBank/DDBJ whole genome shotgun (WGS) entry which is preliminary data.</text>
</comment>
<dbReference type="Gene3D" id="3.10.129.10">
    <property type="entry name" value="Hotdog Thioesterase"/>
    <property type="match status" value="1"/>
</dbReference>
<evidence type="ECO:0000256" key="3">
    <source>
        <dbReference type="ARBA" id="ARBA00022989"/>
    </source>
</evidence>
<proteinExistence type="predicted"/>
<sequence length="601" mass="64695">MHPTASTVHVVIGSLSGPTKMPTDPYFFVKSDDACRLIGICYVGSNLCGHPGFVHGGLLFTLFDDAFARCASNVFSSRIGMTANLDISFRNPSIPDRVYVYRSEVIKREGRKAWIAGEIRCLRPFTAEEMLRRQESTNTGVSVEEKEGTLVAEAKALFVEPRNVTTAVNSTSLKMILNDTKVPDGTRLESDHGTGFQSQTSLEAKADEQTTFALTQDAFGDESNAEVKYKVLSWWQCGLLMIAESISLGVLSLPAAVAALGLAPAVILIIGLGLLATYTGYVLGQFKWKHPQISNMADAGEVLLGAFGRELLCAGQTLFLIFLMAGHLVTFTVALNSISGHATCSMVFGVVGLVVSLICSLPLTMKNISWLSILSFISILSGVFVTMISVGITKPGTGAAATTKTDLYHGFSAVSNIVFSYGERPLRSFMGELKDARDFPKALYLLQAAEIGIYLLASLVIYRYAGADVASPALGSAPSIVSKIAYGLALPAILISGVVAGHVASKLIYMRISHGTDRMHKRDFLAIGSWIAVILTLWVLAWIIAEAIPGFNSILTLISALFASWFSYGLPGFCWLHMNAGAYFASSKKALLTLVNQSFWG</sequence>
<feature type="domain" description="Amino acid transporter transmembrane" evidence="6">
    <location>
        <begin position="232"/>
        <end position="578"/>
    </location>
</feature>
<dbReference type="AlphaFoldDB" id="A0A2G7G725"/>
<keyword evidence="4 5" id="KW-0472">Membrane</keyword>
<reference evidence="8 9" key="1">
    <citation type="submission" date="2017-05" db="EMBL/GenBank/DDBJ databases">
        <title>Genome sequence for an aflatoxigenic pathogen of Argentinian peanut, Aspergillus arachidicola.</title>
        <authorList>
            <person name="Moore G."/>
            <person name="Beltz S.B."/>
            <person name="Mack B.M."/>
        </authorList>
    </citation>
    <scope>NUCLEOTIDE SEQUENCE [LARGE SCALE GENOMIC DNA]</scope>
    <source>
        <strain evidence="8 9">CBS 117610</strain>
    </source>
</reference>
<name>A0A2G7G725_9EURO</name>
<dbReference type="InterPro" id="IPR013057">
    <property type="entry name" value="AA_transpt_TM"/>
</dbReference>
<comment type="subcellular location">
    <subcellularLocation>
        <location evidence="1">Membrane</location>
    </subcellularLocation>
</comment>
<evidence type="ECO:0000313" key="8">
    <source>
        <dbReference type="EMBL" id="PIG88415.1"/>
    </source>
</evidence>
<accession>A0A2G7G725</accession>
<feature type="transmembrane region" description="Helical" evidence="5">
    <location>
        <begin position="551"/>
        <end position="570"/>
    </location>
</feature>
<dbReference type="InterPro" id="IPR006683">
    <property type="entry name" value="Thioestr_dom"/>
</dbReference>
<feature type="transmembrane region" description="Helical" evidence="5">
    <location>
        <begin position="318"/>
        <end position="339"/>
    </location>
</feature>
<dbReference type="FunFam" id="1.20.1740.10:FF:000039">
    <property type="entry name" value="Neutral amino acid transporter (Eurofung)"/>
    <property type="match status" value="1"/>
</dbReference>
<feature type="transmembrane region" description="Helical" evidence="5">
    <location>
        <begin position="238"/>
        <end position="259"/>
    </location>
</feature>
<evidence type="ECO:0000259" key="7">
    <source>
        <dbReference type="Pfam" id="PF03061"/>
    </source>
</evidence>
<evidence type="ECO:0000256" key="4">
    <source>
        <dbReference type="ARBA" id="ARBA00023136"/>
    </source>
</evidence>
<feature type="transmembrane region" description="Helical" evidence="5">
    <location>
        <begin position="524"/>
        <end position="545"/>
    </location>
</feature>
<dbReference type="EMBL" id="NEXV01000105">
    <property type="protein sequence ID" value="PIG88415.1"/>
    <property type="molecule type" value="Genomic_DNA"/>
</dbReference>
<dbReference type="SUPFAM" id="SSF54637">
    <property type="entry name" value="Thioesterase/thiol ester dehydrase-isomerase"/>
    <property type="match status" value="1"/>
</dbReference>
<dbReference type="Pfam" id="PF01490">
    <property type="entry name" value="Aa_trans"/>
    <property type="match status" value="1"/>
</dbReference>
<dbReference type="InterPro" id="IPR029069">
    <property type="entry name" value="HotDog_dom_sf"/>
</dbReference>
<feature type="transmembrane region" description="Helical" evidence="5">
    <location>
        <begin position="345"/>
        <end position="363"/>
    </location>
</feature>
<organism evidence="8 9">
    <name type="scientific">Aspergillus arachidicola</name>
    <dbReference type="NCBI Taxonomy" id="656916"/>
    <lineage>
        <taxon>Eukaryota</taxon>
        <taxon>Fungi</taxon>
        <taxon>Dikarya</taxon>
        <taxon>Ascomycota</taxon>
        <taxon>Pezizomycotina</taxon>
        <taxon>Eurotiomycetes</taxon>
        <taxon>Eurotiomycetidae</taxon>
        <taxon>Eurotiales</taxon>
        <taxon>Aspergillaceae</taxon>
        <taxon>Aspergillus</taxon>
        <taxon>Aspergillus subgen. Circumdati</taxon>
    </lineage>
</organism>
<evidence type="ECO:0000256" key="1">
    <source>
        <dbReference type="ARBA" id="ARBA00004370"/>
    </source>
</evidence>
<evidence type="ECO:0000313" key="9">
    <source>
        <dbReference type="Proteomes" id="UP000231358"/>
    </source>
</evidence>
<dbReference type="PANTHER" id="PTHR47260">
    <property type="entry name" value="UPF0644 PROTEIN PB2B4.06"/>
    <property type="match status" value="1"/>
</dbReference>
<feature type="transmembrane region" description="Helical" evidence="5">
    <location>
        <begin position="370"/>
        <end position="392"/>
    </location>
</feature>
<gene>
    <name evidence="8" type="ORF">AARAC_004632</name>
</gene>
<evidence type="ECO:0000256" key="5">
    <source>
        <dbReference type="SAM" id="Phobius"/>
    </source>
</evidence>
<dbReference type="Pfam" id="PF03061">
    <property type="entry name" value="4HBT"/>
    <property type="match status" value="1"/>
</dbReference>
<evidence type="ECO:0000256" key="2">
    <source>
        <dbReference type="ARBA" id="ARBA00022692"/>
    </source>
</evidence>
<keyword evidence="9" id="KW-1185">Reference proteome</keyword>
<protein>
    <submittedName>
        <fullName evidence="8">Amino acid transporter</fullName>
    </submittedName>
</protein>
<feature type="transmembrane region" description="Helical" evidence="5">
    <location>
        <begin position="484"/>
        <end position="504"/>
    </location>
</feature>
<feature type="transmembrane region" description="Helical" evidence="5">
    <location>
        <begin position="265"/>
        <end position="284"/>
    </location>
</feature>
<feature type="domain" description="Thioesterase" evidence="7">
    <location>
        <begin position="52"/>
        <end position="120"/>
    </location>
</feature>